<feature type="compositionally biased region" description="Basic and acidic residues" evidence="1">
    <location>
        <begin position="396"/>
        <end position="406"/>
    </location>
</feature>
<evidence type="ECO:0000256" key="1">
    <source>
        <dbReference type="SAM" id="MobiDB-lite"/>
    </source>
</evidence>
<evidence type="ECO:0000259" key="2">
    <source>
        <dbReference type="Pfam" id="PF13391"/>
    </source>
</evidence>
<dbReference type="AlphaFoldDB" id="B0RXA4"/>
<organism evidence="3 4">
    <name type="scientific">Xanthomonas campestris pv. campestris (strain B100)</name>
    <dbReference type="NCBI Taxonomy" id="509169"/>
    <lineage>
        <taxon>Bacteria</taxon>
        <taxon>Pseudomonadati</taxon>
        <taxon>Pseudomonadota</taxon>
        <taxon>Gammaproteobacteria</taxon>
        <taxon>Lysobacterales</taxon>
        <taxon>Lysobacteraceae</taxon>
        <taxon>Xanthomonas</taxon>
    </lineage>
</organism>
<name>B0RXA4_XANCB</name>
<dbReference type="HOGENOM" id="CLU_665565_0_0_6"/>
<proteinExistence type="predicted"/>
<feature type="domain" description="HNH nuclease" evidence="2">
    <location>
        <begin position="309"/>
        <end position="352"/>
    </location>
</feature>
<sequence length="413" mass="46310">MRMSDAFRRYGVEIKDPQFNSSALSENPRQVILSLWSHNFSPDMSRYAMETAHWQGSGKHTFRAHLEQALAESLPIRVVVATSDNPTEVRAGNAARASKDFEPDFSLVGQVVSLEANSFELAFERDGELPETEVILRDRATVKYWQVAEAVGALAKPSSTSEIREWLGAHYPGEDHSDLGANLSFLTVNDTNRRHYDKTRKDWRSNSNHPRDLLFRRGKSRGVTYEPFRASIHGHWTLQPNDGGVWEAVQLAATAQSTAEAEGQDSAFSHLPPLDSDHDARVWAMRAVAQRRGQTFFRNQLLDAYGCRCAITGCSAKEVLEAAHILPYRGDHTDRVDNGLLLRADLHTLFDCLLLWITPENKVALAASLLTTDYLALKGQAVRQPESKKNHPNPNHLREHARRCQELDGAPSP</sequence>
<dbReference type="Pfam" id="PF13391">
    <property type="entry name" value="HNH_2"/>
    <property type="match status" value="1"/>
</dbReference>
<protein>
    <recommendedName>
        <fullName evidence="2">HNH nuclease domain-containing protein</fullName>
    </recommendedName>
</protein>
<dbReference type="Proteomes" id="UP000001188">
    <property type="component" value="Chromosome"/>
</dbReference>
<gene>
    <name evidence="3" type="ORF">XCCB100_3105</name>
</gene>
<evidence type="ECO:0000313" key="3">
    <source>
        <dbReference type="EMBL" id="CAP52470.1"/>
    </source>
</evidence>
<feature type="region of interest" description="Disordered" evidence="1">
    <location>
        <begin position="382"/>
        <end position="413"/>
    </location>
</feature>
<dbReference type="InterPro" id="IPR003615">
    <property type="entry name" value="HNH_nuc"/>
</dbReference>
<accession>B0RXA4</accession>
<dbReference type="EMBL" id="AM920689">
    <property type="protein sequence ID" value="CAP52470.1"/>
    <property type="molecule type" value="Genomic_DNA"/>
</dbReference>
<reference evidence="3 4" key="1">
    <citation type="journal article" date="2008" name="J. Biotechnol.">
        <title>The genome of Xanthomonas campestris pv. campestris B100 and its use for the reconstruction of metabolic pathways involved in xanthan biosynthesis.</title>
        <authorList>
            <person name="Vorholter F.J."/>
            <person name="Schneiker S."/>
            <person name="Goesmann A."/>
            <person name="Krause L."/>
            <person name="Bekel T."/>
            <person name="Kaiser O."/>
            <person name="Linke B."/>
            <person name="Patschkowski T."/>
            <person name="Ruckert C."/>
            <person name="Schmid J."/>
            <person name="Sidhu V.K."/>
            <person name="Sieber V."/>
            <person name="Tauch A."/>
            <person name="Watt S.A."/>
            <person name="Weisshaar B."/>
            <person name="Becker A."/>
            <person name="Niehaus K."/>
            <person name="Puhler A."/>
        </authorList>
    </citation>
    <scope>NUCLEOTIDE SEQUENCE [LARGE SCALE GENOMIC DNA]</scope>
    <source>
        <strain evidence="3 4">B100</strain>
    </source>
</reference>
<dbReference type="KEGG" id="xca:xcc-b100_3105"/>
<evidence type="ECO:0000313" key="4">
    <source>
        <dbReference type="Proteomes" id="UP000001188"/>
    </source>
</evidence>